<dbReference type="PIRSF" id="PIRSF000724">
    <property type="entry name" value="Pgk"/>
    <property type="match status" value="1"/>
</dbReference>
<protein>
    <recommendedName>
        <fullName evidence="3 8">Phosphoglycerate kinase</fullName>
        <ecNumber evidence="3 8">2.7.2.3</ecNumber>
    </recommendedName>
</protein>
<evidence type="ECO:0000256" key="5">
    <source>
        <dbReference type="ARBA" id="ARBA00022741"/>
    </source>
</evidence>
<comment type="caution">
    <text evidence="10">The sequence shown here is derived from an EMBL/GenBank/DDBJ whole genome shotgun (WGS) entry which is preliminary data.</text>
</comment>
<dbReference type="EC" id="2.7.2.3" evidence="3 8"/>
<evidence type="ECO:0000256" key="3">
    <source>
        <dbReference type="ARBA" id="ARBA00013061"/>
    </source>
</evidence>
<sequence>MSSTVKNVDSLNFAGKKALIRVDFNVPLDENFNVSDDTRIQAAVPTIKKILGEGGSAILMSHLGRPKGGPEEKYSLKHIIPAVEAALGTKIKFAPDCIGAEAAELAAGLGAGEVLLLENLRFYKEEEKGDVDFAGKLAKLGDIYVNDAFGTAHRAHASTAVIAQFFKDKVAGYLMESELTNADKVLGNPERPYTAIMGGAKIADKILIIERLLEKVDNLIIGGGMSYTFAKAQGGSIGTSLLEADKLDFVLELMEKAKAKGVNLILPVDTVIADAFSNEANQGIAKKGEIPDNWMGLDIGPETRDLFGKVISESKTILWNGPMGVFEMESFDKGTKAVAESVAQATKAGAYSLIGGGDSAAAVNKFGYSDQVSYVSTGGGALLEHMEGKVLPGVAALAE</sequence>
<dbReference type="InterPro" id="IPR015824">
    <property type="entry name" value="Phosphoglycerate_kinase_N"/>
</dbReference>
<evidence type="ECO:0000256" key="1">
    <source>
        <dbReference type="ARBA" id="ARBA00000642"/>
    </source>
</evidence>
<keyword evidence="5 8" id="KW-0547">Nucleotide-binding</keyword>
<dbReference type="Pfam" id="PF00162">
    <property type="entry name" value="PGK"/>
    <property type="match status" value="1"/>
</dbReference>
<evidence type="ECO:0000313" key="11">
    <source>
        <dbReference type="Proteomes" id="UP000664317"/>
    </source>
</evidence>
<feature type="binding site" evidence="8">
    <location>
        <begin position="23"/>
        <end position="25"/>
    </location>
    <ligand>
        <name>substrate</name>
    </ligand>
</feature>
<comment type="catalytic activity">
    <reaction evidence="1 8 9">
        <text>(2R)-3-phosphoglycerate + ATP = (2R)-3-phospho-glyceroyl phosphate + ADP</text>
        <dbReference type="Rhea" id="RHEA:14801"/>
        <dbReference type="ChEBI" id="CHEBI:30616"/>
        <dbReference type="ChEBI" id="CHEBI:57604"/>
        <dbReference type="ChEBI" id="CHEBI:58272"/>
        <dbReference type="ChEBI" id="CHEBI:456216"/>
        <dbReference type="EC" id="2.7.2.3"/>
    </reaction>
</comment>
<keyword evidence="4 8" id="KW-0808">Transferase</keyword>
<evidence type="ECO:0000313" key="10">
    <source>
        <dbReference type="EMBL" id="MBN7811695.1"/>
    </source>
</evidence>
<feature type="binding site" evidence="8">
    <location>
        <position position="121"/>
    </location>
    <ligand>
        <name>substrate</name>
    </ligand>
</feature>
<proteinExistence type="inferred from homology"/>
<dbReference type="InterPro" id="IPR036043">
    <property type="entry name" value="Phosphoglycerate_kinase_sf"/>
</dbReference>
<evidence type="ECO:0000256" key="4">
    <source>
        <dbReference type="ARBA" id="ARBA00022679"/>
    </source>
</evidence>
<keyword evidence="8" id="KW-0324">Glycolysis</keyword>
<name>A0ABS3C497_9BACT</name>
<keyword evidence="6 8" id="KW-0418">Kinase</keyword>
<dbReference type="SUPFAM" id="SSF53748">
    <property type="entry name" value="Phosphoglycerate kinase"/>
    <property type="match status" value="1"/>
</dbReference>
<feature type="binding site" evidence="8">
    <location>
        <position position="39"/>
    </location>
    <ligand>
        <name>substrate</name>
    </ligand>
</feature>
<organism evidence="10 11">
    <name type="scientific">Algoriphagus oliviformis</name>
    <dbReference type="NCBI Taxonomy" id="2811231"/>
    <lineage>
        <taxon>Bacteria</taxon>
        <taxon>Pseudomonadati</taxon>
        <taxon>Bacteroidota</taxon>
        <taxon>Cytophagia</taxon>
        <taxon>Cytophagales</taxon>
        <taxon>Cyclobacteriaceae</taxon>
        <taxon>Algoriphagus</taxon>
    </lineage>
</organism>
<comment type="subunit">
    <text evidence="8">Monomer.</text>
</comment>
<dbReference type="InterPro" id="IPR001576">
    <property type="entry name" value="Phosphoglycerate_kinase"/>
</dbReference>
<feature type="binding site" evidence="8">
    <location>
        <begin position="62"/>
        <end position="65"/>
    </location>
    <ligand>
        <name>substrate</name>
    </ligand>
</feature>
<feature type="binding site" evidence="8">
    <location>
        <position position="154"/>
    </location>
    <ligand>
        <name>substrate</name>
    </ligand>
</feature>
<dbReference type="PANTHER" id="PTHR11406">
    <property type="entry name" value="PHOSPHOGLYCERATE KINASE"/>
    <property type="match status" value="1"/>
</dbReference>
<feature type="binding site" evidence="8">
    <location>
        <begin position="356"/>
        <end position="359"/>
    </location>
    <ligand>
        <name>ATP</name>
        <dbReference type="ChEBI" id="CHEBI:30616"/>
    </ligand>
</feature>
<keyword evidence="8" id="KW-0963">Cytoplasm</keyword>
<dbReference type="PANTHER" id="PTHR11406:SF23">
    <property type="entry name" value="PHOSPHOGLYCERATE KINASE 1, CHLOROPLASTIC-RELATED"/>
    <property type="match status" value="1"/>
</dbReference>
<feature type="binding site" evidence="8">
    <location>
        <position position="327"/>
    </location>
    <ligand>
        <name>ATP</name>
        <dbReference type="ChEBI" id="CHEBI:30616"/>
    </ligand>
</feature>
<keyword evidence="7 8" id="KW-0067">ATP-binding</keyword>
<comment type="similarity">
    <text evidence="2 8 9">Belongs to the phosphoglycerate kinase family.</text>
</comment>
<dbReference type="RefSeq" id="WP_206578470.1">
    <property type="nucleotide sequence ID" value="NZ_JAFKCT010000004.1"/>
</dbReference>
<evidence type="ECO:0000256" key="6">
    <source>
        <dbReference type="ARBA" id="ARBA00022777"/>
    </source>
</evidence>
<dbReference type="GO" id="GO:0016301">
    <property type="term" value="F:kinase activity"/>
    <property type="evidence" value="ECO:0007669"/>
    <property type="project" value="UniProtKB-KW"/>
</dbReference>
<comment type="pathway">
    <text evidence="8">Carbohydrate degradation; glycolysis; pyruvate from D-glyceraldehyde 3-phosphate: step 2/5.</text>
</comment>
<dbReference type="Gene3D" id="3.40.50.1260">
    <property type="entry name" value="Phosphoglycerate kinase, N-terminal domain"/>
    <property type="match status" value="2"/>
</dbReference>
<dbReference type="HAMAP" id="MF_00145">
    <property type="entry name" value="Phosphoglyc_kinase"/>
    <property type="match status" value="1"/>
</dbReference>
<comment type="subcellular location">
    <subcellularLocation>
        <location evidence="8">Cytoplasm</location>
    </subcellularLocation>
</comment>
<feature type="binding site" evidence="8">
    <location>
        <position position="205"/>
    </location>
    <ligand>
        <name>ATP</name>
        <dbReference type="ChEBI" id="CHEBI:30616"/>
    </ligand>
</feature>
<dbReference type="EMBL" id="JAFKCT010000004">
    <property type="protein sequence ID" value="MBN7811695.1"/>
    <property type="molecule type" value="Genomic_DNA"/>
</dbReference>
<reference evidence="10 11" key="1">
    <citation type="submission" date="2021-03" db="EMBL/GenBank/DDBJ databases">
        <title>novel species isolated from a fishpond in China.</title>
        <authorList>
            <person name="Lu H."/>
            <person name="Cai Z."/>
        </authorList>
    </citation>
    <scope>NUCLEOTIDE SEQUENCE [LARGE SCALE GENOMIC DNA]</scope>
    <source>
        <strain evidence="10 11">H41</strain>
    </source>
</reference>
<evidence type="ECO:0000256" key="9">
    <source>
        <dbReference type="RuleBase" id="RU000532"/>
    </source>
</evidence>
<accession>A0ABS3C497</accession>
<evidence type="ECO:0000256" key="2">
    <source>
        <dbReference type="ARBA" id="ARBA00008982"/>
    </source>
</evidence>
<evidence type="ECO:0000256" key="7">
    <source>
        <dbReference type="ARBA" id="ARBA00022840"/>
    </source>
</evidence>
<evidence type="ECO:0000256" key="8">
    <source>
        <dbReference type="HAMAP-Rule" id="MF_00145"/>
    </source>
</evidence>
<gene>
    <name evidence="8" type="primary">pgk</name>
    <name evidence="10" type="ORF">J0A68_12090</name>
</gene>
<feature type="binding site" evidence="8">
    <location>
        <position position="296"/>
    </location>
    <ligand>
        <name>ATP</name>
        <dbReference type="ChEBI" id="CHEBI:30616"/>
    </ligand>
</feature>
<dbReference type="Proteomes" id="UP000664317">
    <property type="component" value="Unassembled WGS sequence"/>
</dbReference>
<dbReference type="CDD" id="cd00318">
    <property type="entry name" value="Phosphoglycerate_kinase"/>
    <property type="match status" value="1"/>
</dbReference>
<dbReference type="PRINTS" id="PR00477">
    <property type="entry name" value="PHGLYCKINASE"/>
</dbReference>
<keyword evidence="11" id="KW-1185">Reference proteome</keyword>